<organism evidence="2">
    <name type="scientific">Rhizochromulina marina</name>
    <dbReference type="NCBI Taxonomy" id="1034831"/>
    <lineage>
        <taxon>Eukaryota</taxon>
        <taxon>Sar</taxon>
        <taxon>Stramenopiles</taxon>
        <taxon>Ochrophyta</taxon>
        <taxon>Dictyochophyceae</taxon>
        <taxon>Rhizochromulinales</taxon>
        <taxon>Rhizochromulina</taxon>
    </lineage>
</organism>
<accession>A0A7S2SNX0</accession>
<protein>
    <submittedName>
        <fullName evidence="2">Uncharacterized protein</fullName>
    </submittedName>
</protein>
<dbReference type="EMBL" id="HBHJ01025957">
    <property type="protein sequence ID" value="CAD9705632.1"/>
    <property type="molecule type" value="Transcribed_RNA"/>
</dbReference>
<reference evidence="2" key="1">
    <citation type="submission" date="2021-01" db="EMBL/GenBank/DDBJ databases">
        <authorList>
            <person name="Corre E."/>
            <person name="Pelletier E."/>
            <person name="Niang G."/>
            <person name="Scheremetjew M."/>
            <person name="Finn R."/>
            <person name="Kale V."/>
            <person name="Holt S."/>
            <person name="Cochrane G."/>
            <person name="Meng A."/>
            <person name="Brown T."/>
            <person name="Cohen L."/>
        </authorList>
    </citation>
    <scope>NUCLEOTIDE SEQUENCE</scope>
    <source>
        <strain evidence="2">CCMP1243</strain>
    </source>
</reference>
<name>A0A7S2SNX0_9STRA</name>
<feature type="region of interest" description="Disordered" evidence="1">
    <location>
        <begin position="1"/>
        <end position="31"/>
    </location>
</feature>
<dbReference type="AlphaFoldDB" id="A0A7S2SNX0"/>
<proteinExistence type="predicted"/>
<evidence type="ECO:0000313" key="2">
    <source>
        <dbReference type="EMBL" id="CAD9705632.1"/>
    </source>
</evidence>
<gene>
    <name evidence="2" type="ORF">RMAR1173_LOCUS17133</name>
</gene>
<sequence>MDQAGGAPESPSGRRYDRGGARGPPADAAVDPAAVWAPRKQRKQHLEERLAARNGRAAVLAALQDIVAINQETLLEHLVDCGWSKEDARDLIATSNFMKSPEYVPIAPRRLFD</sequence>
<evidence type="ECO:0000256" key="1">
    <source>
        <dbReference type="SAM" id="MobiDB-lite"/>
    </source>
</evidence>